<dbReference type="Proteomes" id="UP000005629">
    <property type="component" value="Chromosome II"/>
</dbReference>
<gene>
    <name evidence="1" type="ordered locus">HAH_4074</name>
</gene>
<accession>G0HZF4</accession>
<dbReference type="eggNOG" id="arCOG14965">
    <property type="taxonomic scope" value="Archaea"/>
</dbReference>
<dbReference type="HOGENOM" id="CLU_2021432_0_0_2"/>
<evidence type="ECO:0000313" key="1">
    <source>
        <dbReference type="EMBL" id="AEM58749.1"/>
    </source>
</evidence>
<dbReference type="KEGG" id="hhi:HAH_4074"/>
<dbReference type="AlphaFoldDB" id="G0HZF4"/>
<dbReference type="EMBL" id="CP002922">
    <property type="protein sequence ID" value="AEM58749.1"/>
    <property type="molecule type" value="Genomic_DNA"/>
</dbReference>
<organism evidence="1 2">
    <name type="scientific">Haloarcula hispanica (strain ATCC 33960 / DSM 4426 / JCM 8911 / NBRC 102182 / NCIMB 2187 / VKM B-1755)</name>
    <dbReference type="NCBI Taxonomy" id="634497"/>
    <lineage>
        <taxon>Archaea</taxon>
        <taxon>Methanobacteriati</taxon>
        <taxon>Methanobacteriota</taxon>
        <taxon>Stenosarchaea group</taxon>
        <taxon>Halobacteria</taxon>
        <taxon>Halobacteriales</taxon>
        <taxon>Haloarculaceae</taxon>
        <taxon>Haloarcula</taxon>
    </lineage>
</organism>
<protein>
    <submittedName>
        <fullName evidence="1">Uncharacterized protein</fullName>
    </submittedName>
</protein>
<reference evidence="1 2" key="1">
    <citation type="journal article" date="2011" name="J. Bacteriol.">
        <title>Complete genome sequence of Haloarcula hispanica, a model haloarchaeon for studying genetics, metabolism, and virus-host interaction.</title>
        <authorList>
            <person name="Liu H."/>
            <person name="Wu Z."/>
            <person name="Li M."/>
            <person name="Zhang F."/>
            <person name="Zheng H."/>
            <person name="Han J."/>
            <person name="Liu J."/>
            <person name="Zhou J."/>
            <person name="Wang S."/>
            <person name="Xiang H."/>
        </authorList>
    </citation>
    <scope>NUCLEOTIDE SEQUENCE [LARGE SCALE GENOMIC DNA]</scope>
    <source>
        <strain evidence="2">ATCC 33960 / DSM 4426 / JCM 8911 / NBRC 102182 / NCIMB 2187 / VKM B-1755</strain>
    </source>
</reference>
<evidence type="ECO:0000313" key="2">
    <source>
        <dbReference type="Proteomes" id="UP000005629"/>
    </source>
</evidence>
<dbReference type="STRING" id="634497.HAH_4074"/>
<sequence>MMCCPDCRRPRSASACVDKRYYVDGQAHDPIPWGEGSQYLAYKLQVLQSNEPVVTVDLERWRDQSCPACDVEHGEIHHRLCDYEECPACGELLLLCSCVVEIEVVASSGVKGRLKQSLARLV</sequence>
<name>G0HZF4_HALHT</name>
<proteinExistence type="predicted"/>